<dbReference type="RefSeq" id="XP_066661500.1">
    <property type="nucleotide sequence ID" value="XM_066819312.1"/>
</dbReference>
<dbReference type="PANTHER" id="PTHR43135:SF3">
    <property type="entry name" value="ALPHA-D-RIBOSE 1-METHYLPHOSPHONATE 5-TRIPHOSPHATE DIPHOSPHATASE"/>
    <property type="match status" value="1"/>
</dbReference>
<dbReference type="EMBL" id="JAQQWN010000010">
    <property type="protein sequence ID" value="KAK8062901.1"/>
    <property type="molecule type" value="Genomic_DNA"/>
</dbReference>
<dbReference type="SUPFAM" id="SSF51338">
    <property type="entry name" value="Composite domain of metallo-dependent hydrolases"/>
    <property type="match status" value="1"/>
</dbReference>
<dbReference type="Proteomes" id="UP001433268">
    <property type="component" value="Unassembled WGS sequence"/>
</dbReference>
<dbReference type="InterPro" id="IPR032466">
    <property type="entry name" value="Metal_Hydrolase"/>
</dbReference>
<dbReference type="InterPro" id="IPR051781">
    <property type="entry name" value="Metallo-dep_Hydrolase"/>
</dbReference>
<feature type="domain" description="Amidohydrolase-related" evidence="1">
    <location>
        <begin position="125"/>
        <end position="291"/>
    </location>
</feature>
<evidence type="ECO:0000313" key="2">
    <source>
        <dbReference type="EMBL" id="KAK8062901.1"/>
    </source>
</evidence>
<accession>A0ABR1UXX5</accession>
<protein>
    <submittedName>
        <fullName evidence="2">Amidohydrolase</fullName>
    </submittedName>
</protein>
<dbReference type="InterPro" id="IPR011059">
    <property type="entry name" value="Metal-dep_hydrolase_composite"/>
</dbReference>
<reference evidence="2 3" key="1">
    <citation type="submission" date="2023-01" db="EMBL/GenBank/DDBJ databases">
        <title>Analysis of 21 Apiospora genomes using comparative genomics revels a genus with tremendous synthesis potential of carbohydrate active enzymes and secondary metabolites.</title>
        <authorList>
            <person name="Sorensen T."/>
        </authorList>
    </citation>
    <scope>NUCLEOTIDE SEQUENCE [LARGE SCALE GENOMIC DNA]</scope>
    <source>
        <strain evidence="2 3">CBS 114990</strain>
    </source>
</reference>
<dbReference type="Pfam" id="PF01979">
    <property type="entry name" value="Amidohydro_1"/>
    <property type="match status" value="1"/>
</dbReference>
<proteinExistence type="predicted"/>
<dbReference type="PANTHER" id="PTHR43135">
    <property type="entry name" value="ALPHA-D-RIBOSE 1-METHYLPHOSPHONATE 5-TRIPHOSPHATE DIPHOSPHATASE"/>
    <property type="match status" value="1"/>
</dbReference>
<evidence type="ECO:0000259" key="1">
    <source>
        <dbReference type="Pfam" id="PF01979"/>
    </source>
</evidence>
<comment type="caution">
    <text evidence="2">The sequence shown here is derived from an EMBL/GenBank/DDBJ whole genome shotgun (WGS) entry which is preliminary data.</text>
</comment>
<name>A0ABR1UXX5_9PEZI</name>
<gene>
    <name evidence="2" type="ORF">PG997_014998</name>
</gene>
<dbReference type="Gene3D" id="2.30.40.10">
    <property type="entry name" value="Urease, subunit C, domain 1"/>
    <property type="match status" value="1"/>
</dbReference>
<dbReference type="InterPro" id="IPR006680">
    <property type="entry name" value="Amidohydro-rel"/>
</dbReference>
<evidence type="ECO:0000313" key="3">
    <source>
        <dbReference type="Proteomes" id="UP001433268"/>
    </source>
</evidence>
<sequence>MSRIVIRNVRVFDGEAFVGPQTVVIEGSHIGQARDPADGDEIIDGTGRTVLPGLIDCHVHIADEAQLASCASFGVTTGSTHARLFRFAGVGGDQAVHDVEEAAEFVRDRVERDRVDYVKVIADVPGHDQAVLDRICAEARRRGKMTVAHAAHFDAFPRCLRAGFDVVTHVPLDEPLMRDVAESMAVRGMVAVPTLTMMESFARSWVMWLLARRTMDFEHSLCSVHAMKEAGVPILAGTDSHSAGVLYEIPAGKSLHHELELLVRAGLTTEETLRAATSRAARCFSLEDRGGLNRDYGRISCWWRGIHSRIYP</sequence>
<dbReference type="SUPFAM" id="SSF51556">
    <property type="entry name" value="Metallo-dependent hydrolases"/>
    <property type="match status" value="1"/>
</dbReference>
<organism evidence="2 3">
    <name type="scientific">Apiospora hydei</name>
    <dbReference type="NCBI Taxonomy" id="1337664"/>
    <lineage>
        <taxon>Eukaryota</taxon>
        <taxon>Fungi</taxon>
        <taxon>Dikarya</taxon>
        <taxon>Ascomycota</taxon>
        <taxon>Pezizomycotina</taxon>
        <taxon>Sordariomycetes</taxon>
        <taxon>Xylariomycetidae</taxon>
        <taxon>Amphisphaeriales</taxon>
        <taxon>Apiosporaceae</taxon>
        <taxon>Apiospora</taxon>
    </lineage>
</organism>
<dbReference type="Gene3D" id="3.20.20.140">
    <property type="entry name" value="Metal-dependent hydrolases"/>
    <property type="match status" value="1"/>
</dbReference>
<keyword evidence="3" id="KW-1185">Reference proteome</keyword>
<dbReference type="GeneID" id="92052372"/>